<evidence type="ECO:0000259" key="17">
    <source>
        <dbReference type="PROSITE" id="PS50113"/>
    </source>
</evidence>
<dbReference type="PROSITE" id="PS50109">
    <property type="entry name" value="HIS_KIN"/>
    <property type="match status" value="1"/>
</dbReference>
<evidence type="ECO:0000256" key="3">
    <source>
        <dbReference type="ARBA" id="ARBA00012438"/>
    </source>
</evidence>
<dbReference type="Proteomes" id="UP001057498">
    <property type="component" value="Chromosome"/>
</dbReference>
<keyword evidence="7" id="KW-0547">Nucleotide-binding</keyword>
<dbReference type="InterPro" id="IPR035965">
    <property type="entry name" value="PAS-like_dom_sf"/>
</dbReference>
<dbReference type="CDD" id="cd00130">
    <property type="entry name" value="PAS"/>
    <property type="match status" value="2"/>
</dbReference>
<feature type="domain" description="PAC" evidence="17">
    <location>
        <begin position="417"/>
        <end position="469"/>
    </location>
</feature>
<evidence type="ECO:0000256" key="14">
    <source>
        <dbReference type="SAM" id="Phobius"/>
    </source>
</evidence>
<dbReference type="InterPro" id="IPR036097">
    <property type="entry name" value="HisK_dim/P_sf"/>
</dbReference>
<evidence type="ECO:0000259" key="15">
    <source>
        <dbReference type="PROSITE" id="PS50109"/>
    </source>
</evidence>
<dbReference type="PANTHER" id="PTHR42878">
    <property type="entry name" value="TWO-COMPONENT HISTIDINE KINASE"/>
    <property type="match status" value="1"/>
</dbReference>
<gene>
    <name evidence="18" type="ORF">CATMQ487_23620</name>
</gene>
<dbReference type="InterPro" id="IPR003661">
    <property type="entry name" value="HisK_dim/P_dom"/>
</dbReference>
<evidence type="ECO:0000256" key="4">
    <source>
        <dbReference type="ARBA" id="ARBA00022553"/>
    </source>
</evidence>
<dbReference type="Gene3D" id="3.30.450.20">
    <property type="entry name" value="PAS domain"/>
    <property type="match status" value="3"/>
</dbReference>
<keyword evidence="9" id="KW-0067">ATP-binding</keyword>
<dbReference type="PRINTS" id="PR00344">
    <property type="entry name" value="BCTRLSENSOR"/>
</dbReference>
<accession>A0ABM7YLR8</accession>
<dbReference type="Pfam" id="PF08448">
    <property type="entry name" value="PAS_4"/>
    <property type="match status" value="3"/>
</dbReference>
<feature type="coiled-coil region" evidence="13">
    <location>
        <begin position="469"/>
        <end position="509"/>
    </location>
</feature>
<evidence type="ECO:0000256" key="1">
    <source>
        <dbReference type="ARBA" id="ARBA00000085"/>
    </source>
</evidence>
<keyword evidence="5" id="KW-0808">Transferase</keyword>
<dbReference type="Pfam" id="PF02518">
    <property type="entry name" value="HATPase_c"/>
    <property type="match status" value="1"/>
</dbReference>
<protein>
    <recommendedName>
        <fullName evidence="3">histidine kinase</fullName>
        <ecNumber evidence="3">2.7.13.3</ecNumber>
    </recommendedName>
</protein>
<evidence type="ECO:0000256" key="8">
    <source>
        <dbReference type="ARBA" id="ARBA00022777"/>
    </source>
</evidence>
<keyword evidence="10 14" id="KW-1133">Transmembrane helix</keyword>
<sequence>MTAPTRRPQGVRQRYIVRVTLAYAVFALAWIFLSDRLLGLFGDLESVAWVSTAKGVFFVLVSALAFHAALQAVPADPIDAGQADLVAAREPARLPRWLAYGVALALVGAMLMLRLALDNVVGNQPMLVLFTLPIAVAALVGGLGPGLLATVAAALLTNYYVLEPTGSLRIPDGVDLFQWSLLISNGLLVSVLSGVLHRLRARDRAHLHHTAAANEALRRSEARVQQLFDDAPQAMGLISDDGSVLALNRRFLALFGYQPGELTSLAQWWPQAYPDPAYRDEVSAAWVDKVGRARVTGTPVETSEYRVTCRDGRERNIQFDGTVLGGSVLVTLTDVTERREIEERLRLWAESFDRAQFGLAIGDARSNRFVAVNPAFARDRGWRPEDLVGESVATVFPPELLPQVLVQLRELDQQGHGVLESEHVTRDGRRFPVLLDFTVLRDERGEPTRRVVYALDLSERRHAEQALAMAQAQALEQQTRARIAALNQMQDANLARNRAESALRALRESEGRLALFVEHAPAALAMFDREMHYVAVSRRWLDDYSLGAQNLVGRSHYEVFPELTEEVREVHRRALAGEVVSKTEDRFVRSNGTVHWLRWEVHPWRFDDGQIGGIVLFTEDVSARKAAEEGLQRLNATLEARVAERTAQLEALNQSLESFVYSVSHDLKAPLRGVEGYSRFLQEDHAQRLGEEGQLFVANIRSGVARMGELIDDLLTYSRMERRKLHSDVLDLGALLRRLLAEREAELAARNVQVELDLPAALSVQGDADGLALALRNLLENAIKFSARAAAPRIAITASVAQGQVTLTVRDNGIGFDMKYHDRIFEIFQRLHRLEDYPGTGIGLALVKKALERMGGRVWAESAPGQGATFHLQVPAEASAPT</sequence>
<organism evidence="18 19">
    <name type="scientific">Sphaerotilus microaerophilus</name>
    <dbReference type="NCBI Taxonomy" id="2914710"/>
    <lineage>
        <taxon>Bacteria</taxon>
        <taxon>Pseudomonadati</taxon>
        <taxon>Pseudomonadota</taxon>
        <taxon>Betaproteobacteria</taxon>
        <taxon>Burkholderiales</taxon>
        <taxon>Sphaerotilaceae</taxon>
        <taxon>Sphaerotilus</taxon>
    </lineage>
</organism>
<dbReference type="InterPro" id="IPR013656">
    <property type="entry name" value="PAS_4"/>
</dbReference>
<evidence type="ECO:0000313" key="19">
    <source>
        <dbReference type="Proteomes" id="UP001057498"/>
    </source>
</evidence>
<feature type="domain" description="Histidine kinase" evidence="15">
    <location>
        <begin position="662"/>
        <end position="878"/>
    </location>
</feature>
<dbReference type="SMART" id="SM00086">
    <property type="entry name" value="PAC"/>
    <property type="match status" value="3"/>
</dbReference>
<evidence type="ECO:0000256" key="9">
    <source>
        <dbReference type="ARBA" id="ARBA00022840"/>
    </source>
</evidence>
<dbReference type="Pfam" id="PF00512">
    <property type="entry name" value="HisKA"/>
    <property type="match status" value="1"/>
</dbReference>
<dbReference type="SMART" id="SM00388">
    <property type="entry name" value="HisKA"/>
    <property type="match status" value="1"/>
</dbReference>
<dbReference type="InterPro" id="IPR005467">
    <property type="entry name" value="His_kinase_dom"/>
</dbReference>
<dbReference type="Gene3D" id="1.10.287.130">
    <property type="match status" value="1"/>
</dbReference>
<dbReference type="InterPro" id="IPR003594">
    <property type="entry name" value="HATPase_dom"/>
</dbReference>
<keyword evidence="8" id="KW-0418">Kinase</keyword>
<dbReference type="Gene3D" id="3.30.565.10">
    <property type="entry name" value="Histidine kinase-like ATPase, C-terminal domain"/>
    <property type="match status" value="1"/>
</dbReference>
<dbReference type="InterPro" id="IPR050351">
    <property type="entry name" value="BphY/WalK/GraS-like"/>
</dbReference>
<evidence type="ECO:0000256" key="13">
    <source>
        <dbReference type="SAM" id="Coils"/>
    </source>
</evidence>
<evidence type="ECO:0000256" key="5">
    <source>
        <dbReference type="ARBA" id="ARBA00022679"/>
    </source>
</evidence>
<reference evidence="18" key="1">
    <citation type="submission" date="2022-04" db="EMBL/GenBank/DDBJ databases">
        <title>Whole genome sequence of Sphaerotilus sp. FB-5.</title>
        <authorList>
            <person name="Takeda M."/>
            <person name="Narihara S."/>
            <person name="Akimoto M."/>
            <person name="Akimoto R."/>
            <person name="Nishiyashiki S."/>
            <person name="Murakami T."/>
        </authorList>
    </citation>
    <scope>NUCLEOTIDE SEQUENCE</scope>
    <source>
        <strain evidence="18">FB-5</strain>
    </source>
</reference>
<dbReference type="SMART" id="SM00387">
    <property type="entry name" value="HATPase_c"/>
    <property type="match status" value="1"/>
</dbReference>
<dbReference type="InterPro" id="IPR036890">
    <property type="entry name" value="HATPase_C_sf"/>
</dbReference>
<name>A0ABM7YLR8_9BURK</name>
<feature type="domain" description="PAC" evidence="17">
    <location>
        <begin position="581"/>
        <end position="633"/>
    </location>
</feature>
<feature type="transmembrane region" description="Helical" evidence="14">
    <location>
        <begin position="176"/>
        <end position="196"/>
    </location>
</feature>
<evidence type="ECO:0000259" key="16">
    <source>
        <dbReference type="PROSITE" id="PS50112"/>
    </source>
</evidence>
<dbReference type="EC" id="2.7.13.3" evidence="3"/>
<dbReference type="SMART" id="SM00091">
    <property type="entry name" value="PAS"/>
    <property type="match status" value="3"/>
</dbReference>
<evidence type="ECO:0000256" key="10">
    <source>
        <dbReference type="ARBA" id="ARBA00022989"/>
    </source>
</evidence>
<dbReference type="PROSITE" id="PS50112">
    <property type="entry name" value="PAS"/>
    <property type="match status" value="2"/>
</dbReference>
<evidence type="ECO:0000256" key="12">
    <source>
        <dbReference type="ARBA" id="ARBA00023136"/>
    </source>
</evidence>
<dbReference type="InterPro" id="IPR004358">
    <property type="entry name" value="Sig_transdc_His_kin-like_C"/>
</dbReference>
<dbReference type="SUPFAM" id="SSF55785">
    <property type="entry name" value="PYP-like sensor domain (PAS domain)"/>
    <property type="match status" value="3"/>
</dbReference>
<dbReference type="InterPro" id="IPR000014">
    <property type="entry name" value="PAS"/>
</dbReference>
<keyword evidence="12 14" id="KW-0472">Membrane</keyword>
<comment type="subcellular location">
    <subcellularLocation>
        <location evidence="2">Membrane</location>
        <topology evidence="2">Multi-pass membrane protein</topology>
    </subcellularLocation>
</comment>
<dbReference type="SUPFAM" id="SSF47384">
    <property type="entry name" value="Homodimeric domain of signal transducing histidine kinase"/>
    <property type="match status" value="1"/>
</dbReference>
<dbReference type="NCBIfam" id="TIGR00229">
    <property type="entry name" value="sensory_box"/>
    <property type="match status" value="3"/>
</dbReference>
<evidence type="ECO:0000256" key="7">
    <source>
        <dbReference type="ARBA" id="ARBA00022741"/>
    </source>
</evidence>
<dbReference type="Pfam" id="PF13493">
    <property type="entry name" value="DUF4118"/>
    <property type="match status" value="1"/>
</dbReference>
<evidence type="ECO:0000256" key="2">
    <source>
        <dbReference type="ARBA" id="ARBA00004141"/>
    </source>
</evidence>
<dbReference type="InterPro" id="IPR001610">
    <property type="entry name" value="PAC"/>
</dbReference>
<dbReference type="Gene3D" id="1.20.120.620">
    <property type="entry name" value="Backbone structure of the membrane domain of e. Coli histidine kinase receptor kdpd"/>
    <property type="match status" value="1"/>
</dbReference>
<dbReference type="RefSeq" id="WP_251973430.1">
    <property type="nucleotide sequence ID" value="NZ_AP025730.1"/>
</dbReference>
<dbReference type="PROSITE" id="PS50113">
    <property type="entry name" value="PAC"/>
    <property type="match status" value="2"/>
</dbReference>
<feature type="transmembrane region" description="Helical" evidence="14">
    <location>
        <begin position="129"/>
        <end position="156"/>
    </location>
</feature>
<keyword evidence="19" id="KW-1185">Reference proteome</keyword>
<dbReference type="InterPro" id="IPR000700">
    <property type="entry name" value="PAS-assoc_C"/>
</dbReference>
<keyword evidence="6 14" id="KW-0812">Transmembrane</keyword>
<dbReference type="InterPro" id="IPR025201">
    <property type="entry name" value="KdpD_TM"/>
</dbReference>
<dbReference type="SUPFAM" id="SSF55874">
    <property type="entry name" value="ATPase domain of HSP90 chaperone/DNA topoisomerase II/histidine kinase"/>
    <property type="match status" value="1"/>
</dbReference>
<proteinExistence type="predicted"/>
<keyword evidence="4" id="KW-0597">Phosphoprotein</keyword>
<dbReference type="EMBL" id="AP025730">
    <property type="protein sequence ID" value="BDI05392.1"/>
    <property type="molecule type" value="Genomic_DNA"/>
</dbReference>
<evidence type="ECO:0000256" key="11">
    <source>
        <dbReference type="ARBA" id="ARBA00023012"/>
    </source>
</evidence>
<comment type="catalytic activity">
    <reaction evidence="1">
        <text>ATP + protein L-histidine = ADP + protein N-phospho-L-histidine.</text>
        <dbReference type="EC" id="2.7.13.3"/>
    </reaction>
</comment>
<evidence type="ECO:0000256" key="6">
    <source>
        <dbReference type="ARBA" id="ARBA00022692"/>
    </source>
</evidence>
<keyword evidence="13" id="KW-0175">Coiled coil</keyword>
<feature type="transmembrane region" description="Helical" evidence="14">
    <location>
        <begin position="15"/>
        <end position="33"/>
    </location>
</feature>
<dbReference type="PANTHER" id="PTHR42878:SF15">
    <property type="entry name" value="BACTERIOPHYTOCHROME"/>
    <property type="match status" value="1"/>
</dbReference>
<feature type="domain" description="PAS" evidence="16">
    <location>
        <begin position="363"/>
        <end position="415"/>
    </location>
</feature>
<dbReference type="CDD" id="cd00082">
    <property type="entry name" value="HisKA"/>
    <property type="match status" value="1"/>
</dbReference>
<dbReference type="InterPro" id="IPR038318">
    <property type="entry name" value="KdpD_sf"/>
</dbReference>
<feature type="transmembrane region" description="Helical" evidence="14">
    <location>
        <begin position="97"/>
        <end position="117"/>
    </location>
</feature>
<evidence type="ECO:0000313" key="18">
    <source>
        <dbReference type="EMBL" id="BDI05392.1"/>
    </source>
</evidence>
<feature type="domain" description="PAS" evidence="16">
    <location>
        <begin position="220"/>
        <end position="262"/>
    </location>
</feature>
<keyword evidence="11" id="KW-0902">Two-component regulatory system</keyword>